<dbReference type="GO" id="GO:0016773">
    <property type="term" value="F:phosphotransferase activity, alcohol group as acceptor"/>
    <property type="evidence" value="ECO:0007669"/>
    <property type="project" value="InterPro"/>
</dbReference>
<proteinExistence type="predicted"/>
<dbReference type="GO" id="GO:0016301">
    <property type="term" value="F:kinase activity"/>
    <property type="evidence" value="ECO:0007669"/>
    <property type="project" value="UniProtKB-KW"/>
</dbReference>
<keyword evidence="1" id="KW-0808">Transferase</keyword>
<evidence type="ECO:0000313" key="2">
    <source>
        <dbReference type="Proteomes" id="UP000093748"/>
    </source>
</evidence>
<name>A0A1A5HWF9_RHILI</name>
<dbReference type="Proteomes" id="UP000093748">
    <property type="component" value="Unassembled WGS sequence"/>
</dbReference>
<protein>
    <submittedName>
        <fullName evidence="1">3'-kinase</fullName>
    </submittedName>
</protein>
<dbReference type="EMBL" id="LZTJ01000012">
    <property type="protein sequence ID" value="OBP76608.1"/>
    <property type="molecule type" value="Genomic_DNA"/>
</dbReference>
<reference evidence="2" key="1">
    <citation type="submission" date="2016-06" db="EMBL/GenBank/DDBJ databases">
        <title>NZP2037 Pacbio-Illumina hybrid assembly.</title>
        <authorList>
            <person name="Ramsay J.P."/>
        </authorList>
    </citation>
    <scope>NUCLEOTIDE SEQUENCE [LARGE SCALE GENOMIC DNA]</scope>
    <source>
        <strain evidence="2">R7ANS::ICEMlSym2042</strain>
    </source>
</reference>
<keyword evidence="1" id="KW-0418">Kinase</keyword>
<comment type="caution">
    <text evidence="1">The sequence shown here is derived from an EMBL/GenBank/DDBJ whole genome shotgun (WGS) entry which is preliminary data.</text>
</comment>
<dbReference type="GO" id="GO:0019748">
    <property type="term" value="P:secondary metabolic process"/>
    <property type="evidence" value="ECO:0007669"/>
    <property type="project" value="InterPro"/>
</dbReference>
<accession>A0A1A5HWF9</accession>
<dbReference type="InterPro" id="IPR011009">
    <property type="entry name" value="Kinase-like_dom_sf"/>
</dbReference>
<dbReference type="Pfam" id="PF04655">
    <property type="entry name" value="APH_6_hur"/>
    <property type="match status" value="1"/>
</dbReference>
<dbReference type="Gene3D" id="3.90.1200.10">
    <property type="match status" value="1"/>
</dbReference>
<dbReference type="OrthoDB" id="3638028at2"/>
<gene>
    <name evidence="1" type="ORF">BAE39_10865</name>
</gene>
<evidence type="ECO:0000313" key="1">
    <source>
        <dbReference type="EMBL" id="OBP76608.1"/>
    </source>
</evidence>
<dbReference type="AlphaFoldDB" id="A0A1A5HWF9"/>
<dbReference type="InterPro" id="IPR006748">
    <property type="entry name" value="NH2Glyco/OHUrea_AB-resist_kin"/>
</dbReference>
<dbReference type="SUPFAM" id="SSF56112">
    <property type="entry name" value="Protein kinase-like (PK-like)"/>
    <property type="match status" value="1"/>
</dbReference>
<sequence>MDAPALPARWKVSAPELIAETFSSRIWKVVRDDGSPAVVKALKPFDDVADELRGEHFLAWRRGEGAVRLLGRDGHSMLLEYAGETLLTQVLDEQGDNAATAIAAELMTKLFSPSQHPYPAELQPLTERYTSLFRKAATDRDAGHASIYVEAAAIAERLLDNPHDIRPLHGDLHHDNILHGPRGWLVIDPKGVLGDPGFDAANMFYNPLDRDDLCIDPERIAHMAEVFAKTLGQSPAAILDHAIAYGCLSAAWHHEDDNAVEENRELSIAKAIRAMRANFRPQGRAERLRINS</sequence>
<organism evidence="1 2">
    <name type="scientific">Rhizobium loti</name>
    <name type="common">Mesorhizobium loti</name>
    <dbReference type="NCBI Taxonomy" id="381"/>
    <lineage>
        <taxon>Bacteria</taxon>
        <taxon>Pseudomonadati</taxon>
        <taxon>Pseudomonadota</taxon>
        <taxon>Alphaproteobacteria</taxon>
        <taxon>Hyphomicrobiales</taxon>
        <taxon>Phyllobacteriaceae</taxon>
        <taxon>Mesorhizobium</taxon>
    </lineage>
</organism>